<name>A0AAV5AFM2_9AGAM</name>
<organism evidence="11 12">
    <name type="scientific">Clathrus columnatus</name>
    <dbReference type="NCBI Taxonomy" id="1419009"/>
    <lineage>
        <taxon>Eukaryota</taxon>
        <taxon>Fungi</taxon>
        <taxon>Dikarya</taxon>
        <taxon>Basidiomycota</taxon>
        <taxon>Agaricomycotina</taxon>
        <taxon>Agaricomycetes</taxon>
        <taxon>Phallomycetidae</taxon>
        <taxon>Phallales</taxon>
        <taxon>Clathraceae</taxon>
        <taxon>Clathrus</taxon>
    </lineage>
</organism>
<dbReference type="GO" id="GO:0020037">
    <property type="term" value="F:heme binding"/>
    <property type="evidence" value="ECO:0007669"/>
    <property type="project" value="InterPro"/>
</dbReference>
<gene>
    <name evidence="11" type="ORF">Clacol_005691</name>
</gene>
<dbReference type="AlphaFoldDB" id="A0AAV5AFM2"/>
<dbReference type="GO" id="GO:0005506">
    <property type="term" value="F:iron ion binding"/>
    <property type="evidence" value="ECO:0007669"/>
    <property type="project" value="InterPro"/>
</dbReference>
<keyword evidence="8 10" id="KW-0503">Monooxygenase</keyword>
<comment type="cofactor">
    <cofactor evidence="1 9">
        <name>heme</name>
        <dbReference type="ChEBI" id="CHEBI:30413"/>
    </cofactor>
</comment>
<dbReference type="PRINTS" id="PR00463">
    <property type="entry name" value="EP450I"/>
</dbReference>
<dbReference type="Gene3D" id="1.10.630.10">
    <property type="entry name" value="Cytochrome P450"/>
    <property type="match status" value="1"/>
</dbReference>
<proteinExistence type="inferred from homology"/>
<comment type="pathway">
    <text evidence="2">Secondary metabolite biosynthesis.</text>
</comment>
<dbReference type="InterPro" id="IPR050121">
    <property type="entry name" value="Cytochrome_P450_monoxygenase"/>
</dbReference>
<dbReference type="SUPFAM" id="SSF48264">
    <property type="entry name" value="Cytochrome P450"/>
    <property type="match status" value="1"/>
</dbReference>
<evidence type="ECO:0000256" key="1">
    <source>
        <dbReference type="ARBA" id="ARBA00001971"/>
    </source>
</evidence>
<reference evidence="11" key="1">
    <citation type="submission" date="2021-10" db="EMBL/GenBank/DDBJ databases">
        <title>De novo Genome Assembly of Clathrus columnatus (Basidiomycota, Fungi) Using Illumina and Nanopore Sequence Data.</title>
        <authorList>
            <person name="Ogiso-Tanaka E."/>
            <person name="Itagaki H."/>
            <person name="Hosoya T."/>
            <person name="Hosaka K."/>
        </authorList>
    </citation>
    <scope>NUCLEOTIDE SEQUENCE</scope>
    <source>
        <strain evidence="11">MO-923</strain>
    </source>
</reference>
<dbReference type="GO" id="GO:0004497">
    <property type="term" value="F:monooxygenase activity"/>
    <property type="evidence" value="ECO:0007669"/>
    <property type="project" value="UniProtKB-KW"/>
</dbReference>
<evidence type="ECO:0000256" key="3">
    <source>
        <dbReference type="ARBA" id="ARBA00010617"/>
    </source>
</evidence>
<evidence type="ECO:0000256" key="9">
    <source>
        <dbReference type="PIRSR" id="PIRSR602401-1"/>
    </source>
</evidence>
<dbReference type="GO" id="GO:0016705">
    <property type="term" value="F:oxidoreductase activity, acting on paired donors, with incorporation or reduction of molecular oxygen"/>
    <property type="evidence" value="ECO:0007669"/>
    <property type="project" value="InterPro"/>
</dbReference>
<dbReference type="InterPro" id="IPR002401">
    <property type="entry name" value="Cyt_P450_E_grp-I"/>
</dbReference>
<dbReference type="InterPro" id="IPR017972">
    <property type="entry name" value="Cyt_P450_CS"/>
</dbReference>
<dbReference type="InterPro" id="IPR036396">
    <property type="entry name" value="Cyt_P450_sf"/>
</dbReference>
<dbReference type="PROSITE" id="PS00086">
    <property type="entry name" value="CYTOCHROME_P450"/>
    <property type="match status" value="1"/>
</dbReference>
<protein>
    <recommendedName>
        <fullName evidence="13">Cytochrome P450</fullName>
    </recommendedName>
</protein>
<sequence length="509" mass="56904">MSFEIRLGVRAFRQAGPGSYLIAVDPSHSTGFLWANPWPGRIGTLNARFLPYANANRMILSTASLVTPRTIFFVADPEVIKQVASDRTGIYEKDPQTYQVLNVYGHNIVSSNSLLWKKQRDAARSAFSEGHAQLMWKESCFAVREAIALLGAGKTPQTIDIPVFLRKVVLTAMSAGSYGRRLSYGTDIQDVTPHGFTQPFGVSLQTASEYMVPKWAIPRIAYKLPIPALQKFLSHMTRSYDELAKHFQGMIEETRLTLDQDDNFKESDDLYYNNLLRRLVAANTLEKHPSKRLTDKELLSNVYIFLLAGHETSAHTLSFILAHLALYPEVQNKVYEEIIGVWPTEEDAIFGTEEYTLAVIRESLRHFPVAPRLPKVALRDTILHSKGHGEFQPVTHVVPKGSVVLFGGVKTRKNSVRNGLLIRQIIAGLVMPSLPFSAGSRSCIGQRSGQAQIIGIMANLLRFYEIVPPSDLVDLPFAQRRDALLKCWLGSSLSPSDIKLVFSPRVKQL</sequence>
<comment type="similarity">
    <text evidence="3 10">Belongs to the cytochrome P450 family.</text>
</comment>
<comment type="caution">
    <text evidence="11">The sequence shown here is derived from an EMBL/GenBank/DDBJ whole genome shotgun (WGS) entry which is preliminary data.</text>
</comment>
<evidence type="ECO:0000256" key="10">
    <source>
        <dbReference type="RuleBase" id="RU000461"/>
    </source>
</evidence>
<evidence type="ECO:0000313" key="12">
    <source>
        <dbReference type="Proteomes" id="UP001050691"/>
    </source>
</evidence>
<evidence type="ECO:0000256" key="7">
    <source>
        <dbReference type="ARBA" id="ARBA00023004"/>
    </source>
</evidence>
<evidence type="ECO:0008006" key="13">
    <source>
        <dbReference type="Google" id="ProtNLM"/>
    </source>
</evidence>
<evidence type="ECO:0000256" key="6">
    <source>
        <dbReference type="ARBA" id="ARBA00023002"/>
    </source>
</evidence>
<evidence type="ECO:0000256" key="8">
    <source>
        <dbReference type="ARBA" id="ARBA00023033"/>
    </source>
</evidence>
<dbReference type="EMBL" id="BPWL01000006">
    <property type="protein sequence ID" value="GJJ11458.1"/>
    <property type="molecule type" value="Genomic_DNA"/>
</dbReference>
<evidence type="ECO:0000313" key="11">
    <source>
        <dbReference type="EMBL" id="GJJ11458.1"/>
    </source>
</evidence>
<keyword evidence="6 10" id="KW-0560">Oxidoreductase</keyword>
<evidence type="ECO:0000256" key="5">
    <source>
        <dbReference type="ARBA" id="ARBA00022723"/>
    </source>
</evidence>
<evidence type="ECO:0000256" key="2">
    <source>
        <dbReference type="ARBA" id="ARBA00005179"/>
    </source>
</evidence>
<dbReference type="PANTHER" id="PTHR24305">
    <property type="entry name" value="CYTOCHROME P450"/>
    <property type="match status" value="1"/>
</dbReference>
<evidence type="ECO:0000256" key="4">
    <source>
        <dbReference type="ARBA" id="ARBA00022617"/>
    </source>
</evidence>
<keyword evidence="7 9" id="KW-0408">Iron</keyword>
<dbReference type="Proteomes" id="UP001050691">
    <property type="component" value="Unassembled WGS sequence"/>
</dbReference>
<keyword evidence="5 9" id="KW-0479">Metal-binding</keyword>
<feature type="binding site" description="axial binding residue" evidence="9">
    <location>
        <position position="443"/>
    </location>
    <ligand>
        <name>heme</name>
        <dbReference type="ChEBI" id="CHEBI:30413"/>
    </ligand>
    <ligandPart>
        <name>Fe</name>
        <dbReference type="ChEBI" id="CHEBI:18248"/>
    </ligandPart>
</feature>
<dbReference type="InterPro" id="IPR001128">
    <property type="entry name" value="Cyt_P450"/>
</dbReference>
<dbReference type="Pfam" id="PF00067">
    <property type="entry name" value="p450"/>
    <property type="match status" value="1"/>
</dbReference>
<keyword evidence="4 9" id="KW-0349">Heme</keyword>
<dbReference type="PRINTS" id="PR00385">
    <property type="entry name" value="P450"/>
</dbReference>
<keyword evidence="12" id="KW-1185">Reference proteome</keyword>
<dbReference type="PANTHER" id="PTHR24305:SF166">
    <property type="entry name" value="CYTOCHROME P450 12A4, MITOCHONDRIAL-RELATED"/>
    <property type="match status" value="1"/>
</dbReference>
<accession>A0AAV5AFM2</accession>